<dbReference type="EMBL" id="FUZQ01000003">
    <property type="protein sequence ID" value="SKC62766.1"/>
    <property type="molecule type" value="Genomic_DNA"/>
</dbReference>
<organism evidence="2 3">
    <name type="scientific">Krasilnikoviella flava</name>
    <dbReference type="NCBI Taxonomy" id="526729"/>
    <lineage>
        <taxon>Bacteria</taxon>
        <taxon>Bacillati</taxon>
        <taxon>Actinomycetota</taxon>
        <taxon>Actinomycetes</taxon>
        <taxon>Micrococcales</taxon>
        <taxon>Promicromonosporaceae</taxon>
        <taxon>Krasilnikoviella</taxon>
    </lineage>
</organism>
<keyword evidence="1" id="KW-0812">Transmembrane</keyword>
<gene>
    <name evidence="2" type="ORF">SAMN04324258_2179</name>
</gene>
<proteinExistence type="predicted"/>
<evidence type="ECO:0000313" key="2">
    <source>
        <dbReference type="EMBL" id="SKC62766.1"/>
    </source>
</evidence>
<dbReference type="Proteomes" id="UP000189777">
    <property type="component" value="Unassembled WGS sequence"/>
</dbReference>
<keyword evidence="1" id="KW-0472">Membrane</keyword>
<keyword evidence="1" id="KW-1133">Transmembrane helix</keyword>
<dbReference type="AlphaFoldDB" id="A0A1T5KGC0"/>
<evidence type="ECO:0000313" key="3">
    <source>
        <dbReference type="Proteomes" id="UP000189777"/>
    </source>
</evidence>
<keyword evidence="3" id="KW-1185">Reference proteome</keyword>
<feature type="transmembrane region" description="Helical" evidence="1">
    <location>
        <begin position="12"/>
        <end position="32"/>
    </location>
</feature>
<feature type="transmembrane region" description="Helical" evidence="1">
    <location>
        <begin position="44"/>
        <end position="66"/>
    </location>
</feature>
<protein>
    <submittedName>
        <fullName evidence="2">Uncharacterized protein</fullName>
    </submittedName>
</protein>
<sequence>MTASVSAAILGPWAPIVGAALLAVVRLGVWRLSATHRSRLVRAALTWALVGWAAMAAFTGALLLMMPPDID</sequence>
<name>A0A1T5KGC0_9MICO</name>
<evidence type="ECO:0000256" key="1">
    <source>
        <dbReference type="SAM" id="Phobius"/>
    </source>
</evidence>
<accession>A0A1T5KGC0</accession>
<reference evidence="2 3" key="1">
    <citation type="submission" date="2017-02" db="EMBL/GenBank/DDBJ databases">
        <authorList>
            <person name="Peterson S.W."/>
        </authorList>
    </citation>
    <scope>NUCLEOTIDE SEQUENCE [LARGE SCALE GENOMIC DNA]</scope>
    <source>
        <strain evidence="2 3">DSM 21481</strain>
    </source>
</reference>